<protein>
    <submittedName>
        <fullName evidence="14">Histidine kinase</fullName>
    </submittedName>
</protein>
<evidence type="ECO:0000256" key="3">
    <source>
        <dbReference type="ARBA" id="ARBA00022553"/>
    </source>
</evidence>
<comment type="caution">
    <text evidence="14">The sequence shown here is derived from an EMBL/GenBank/DDBJ whole genome shotgun (WGS) entry which is preliminary data.</text>
</comment>
<dbReference type="RefSeq" id="WP_185122383.1">
    <property type="nucleotide sequence ID" value="NZ_JACJVQ010000020.1"/>
</dbReference>
<evidence type="ECO:0000256" key="6">
    <source>
        <dbReference type="ARBA" id="ARBA00022741"/>
    </source>
</evidence>
<evidence type="ECO:0000256" key="11">
    <source>
        <dbReference type="ARBA" id="ARBA00023136"/>
    </source>
</evidence>
<evidence type="ECO:0000256" key="10">
    <source>
        <dbReference type="ARBA" id="ARBA00023012"/>
    </source>
</evidence>
<keyword evidence="4" id="KW-0808">Transferase</keyword>
<evidence type="ECO:0000256" key="12">
    <source>
        <dbReference type="SAM" id="Phobius"/>
    </source>
</evidence>
<dbReference type="GO" id="GO:0005524">
    <property type="term" value="F:ATP binding"/>
    <property type="evidence" value="ECO:0007669"/>
    <property type="project" value="UniProtKB-KW"/>
</dbReference>
<reference evidence="14 15" key="1">
    <citation type="submission" date="2020-08" db="EMBL/GenBank/DDBJ databases">
        <title>Cohnella phylogeny.</title>
        <authorList>
            <person name="Dunlap C."/>
        </authorList>
    </citation>
    <scope>NUCLEOTIDE SEQUENCE [LARGE SCALE GENOMIC DNA]</scope>
    <source>
        <strain evidence="14 15">DSM 25241</strain>
    </source>
</reference>
<keyword evidence="6" id="KW-0547">Nucleotide-binding</keyword>
<evidence type="ECO:0000256" key="1">
    <source>
        <dbReference type="ARBA" id="ARBA00004651"/>
    </source>
</evidence>
<gene>
    <name evidence="14" type="ORF">H7B67_23850</name>
</gene>
<comment type="subcellular location">
    <subcellularLocation>
        <location evidence="1">Cell membrane</location>
        <topology evidence="1">Multi-pass membrane protein</topology>
    </subcellularLocation>
</comment>
<dbReference type="Proteomes" id="UP000535838">
    <property type="component" value="Unassembled WGS sequence"/>
</dbReference>
<organism evidence="14 15">
    <name type="scientific">Cohnella thailandensis</name>
    <dbReference type="NCBI Taxonomy" id="557557"/>
    <lineage>
        <taxon>Bacteria</taxon>
        <taxon>Bacillati</taxon>
        <taxon>Bacillota</taxon>
        <taxon>Bacilli</taxon>
        <taxon>Bacillales</taxon>
        <taxon>Paenibacillaceae</taxon>
        <taxon>Cohnella</taxon>
    </lineage>
</organism>
<dbReference type="InterPro" id="IPR036890">
    <property type="entry name" value="HATPase_C_sf"/>
</dbReference>
<evidence type="ECO:0000256" key="5">
    <source>
        <dbReference type="ARBA" id="ARBA00022692"/>
    </source>
</evidence>
<name>A0A841T7M1_9BACL</name>
<keyword evidence="2" id="KW-1003">Cell membrane</keyword>
<keyword evidence="5 12" id="KW-0812">Transmembrane</keyword>
<dbReference type="SUPFAM" id="SSF55874">
    <property type="entry name" value="ATPase domain of HSP90 chaperone/DNA topoisomerase II/histidine kinase"/>
    <property type="match status" value="1"/>
</dbReference>
<evidence type="ECO:0000256" key="8">
    <source>
        <dbReference type="ARBA" id="ARBA00022840"/>
    </source>
</evidence>
<evidence type="ECO:0000256" key="2">
    <source>
        <dbReference type="ARBA" id="ARBA00022475"/>
    </source>
</evidence>
<accession>A0A841T7M1</accession>
<keyword evidence="10" id="KW-0902">Two-component regulatory system</keyword>
<evidence type="ECO:0000313" key="14">
    <source>
        <dbReference type="EMBL" id="MBB6637171.1"/>
    </source>
</evidence>
<dbReference type="Gene3D" id="3.30.565.10">
    <property type="entry name" value="Histidine kinase-like ATPase, C-terminal domain"/>
    <property type="match status" value="1"/>
</dbReference>
<evidence type="ECO:0000313" key="15">
    <source>
        <dbReference type="Proteomes" id="UP000535838"/>
    </source>
</evidence>
<keyword evidence="9 12" id="KW-1133">Transmembrane helix</keyword>
<dbReference type="GO" id="GO:0000155">
    <property type="term" value="F:phosphorelay sensor kinase activity"/>
    <property type="evidence" value="ECO:0007669"/>
    <property type="project" value="InterPro"/>
</dbReference>
<evidence type="ECO:0000259" key="13">
    <source>
        <dbReference type="Pfam" id="PF06580"/>
    </source>
</evidence>
<evidence type="ECO:0000256" key="4">
    <source>
        <dbReference type="ARBA" id="ARBA00022679"/>
    </source>
</evidence>
<sequence>MQLSIQTRLFIGFTLLSSILVASSGFLFYNQTSKDLLERGEETNRQQLYRYQEALDNVVEDLDRISAQVIYSSEIKNYLLEQSEEDPSSYLGFAKRKKYEDLLASLNGPWFISPQISLIKTNGFFLTYGQNMNTSPDLKQHIQEANWIQDALDLDGEKLLVPPHISEWQDNRPFHFALVRSFRFPKTQTPAVVEVQQTYELLEETMEVGRDESSGERVYVVDDNGQVFYPYASAGSEPPAVPKWTGGTKEIERPDSRAADIWSQLRSDYTGLTVLIQQPKTEVMQPIAHLQRLTWILALLGELVSLAIAYVLSATLSSPIRYLQRRLEKLDIDNVSTMPVQKLRNTKELAVLYSTFEEMRARLNQSLNEVLQSQKRENLAHLQAMYAQMNPHFLFNSLTAMASYAEESGFSEFARISQQLSGMLRYSTNSLSDTVTLKQEIQYTVQYMELMKFRYEGQFAYSVQIDPDLEAEAVPKFLLQPLAENSFSHGFQQARPPWLIEVTAEVAEKEAWRIRIRDNGSGFREEALAETQALIEELNAGRIRQLESLSAKGIGHLGIVNTLTRCRLFWNEKVRFKLSNLPKGMEFTIEIRRTS</sequence>
<keyword evidence="11 12" id="KW-0472">Membrane</keyword>
<dbReference type="EMBL" id="JACJVQ010000020">
    <property type="protein sequence ID" value="MBB6637171.1"/>
    <property type="molecule type" value="Genomic_DNA"/>
</dbReference>
<keyword evidence="15" id="KW-1185">Reference proteome</keyword>
<proteinExistence type="predicted"/>
<dbReference type="Gene3D" id="6.10.340.10">
    <property type="match status" value="1"/>
</dbReference>
<dbReference type="InterPro" id="IPR010559">
    <property type="entry name" value="Sig_transdc_His_kin_internal"/>
</dbReference>
<evidence type="ECO:0000256" key="9">
    <source>
        <dbReference type="ARBA" id="ARBA00022989"/>
    </source>
</evidence>
<keyword evidence="8" id="KW-0067">ATP-binding</keyword>
<dbReference type="InterPro" id="IPR050640">
    <property type="entry name" value="Bact_2-comp_sensor_kinase"/>
</dbReference>
<feature type="transmembrane region" description="Helical" evidence="12">
    <location>
        <begin position="9"/>
        <end position="29"/>
    </location>
</feature>
<dbReference type="Pfam" id="PF06580">
    <property type="entry name" value="His_kinase"/>
    <property type="match status" value="1"/>
</dbReference>
<keyword evidence="3" id="KW-0597">Phosphoprotein</keyword>
<dbReference type="GO" id="GO:0005886">
    <property type="term" value="C:plasma membrane"/>
    <property type="evidence" value="ECO:0007669"/>
    <property type="project" value="UniProtKB-SubCell"/>
</dbReference>
<dbReference type="AlphaFoldDB" id="A0A841T7M1"/>
<dbReference type="PANTHER" id="PTHR34220:SF11">
    <property type="entry name" value="SENSOR PROTEIN KINASE HPTS"/>
    <property type="match status" value="1"/>
</dbReference>
<dbReference type="PANTHER" id="PTHR34220">
    <property type="entry name" value="SENSOR HISTIDINE KINASE YPDA"/>
    <property type="match status" value="1"/>
</dbReference>
<keyword evidence="7 14" id="KW-0418">Kinase</keyword>
<evidence type="ECO:0000256" key="7">
    <source>
        <dbReference type="ARBA" id="ARBA00022777"/>
    </source>
</evidence>
<feature type="domain" description="Signal transduction histidine kinase internal region" evidence="13">
    <location>
        <begin position="380"/>
        <end position="458"/>
    </location>
</feature>